<name>A0ABY0BQK9_9GAMM</name>
<dbReference type="NCBIfam" id="NF047847">
    <property type="entry name" value="SS_mature_LptM"/>
    <property type="match status" value="1"/>
</dbReference>
<evidence type="ECO:0000313" key="10">
    <source>
        <dbReference type="Proteomes" id="UP000287865"/>
    </source>
</evidence>
<comment type="subcellular location">
    <subcellularLocation>
        <location evidence="1">Cell outer membrane</location>
        <topology evidence="1">Lipid-anchor</topology>
    </subcellularLocation>
</comment>
<organism evidence="9 10">
    <name type="scientific">Aliidiomarina maris</name>
    <dbReference type="NCBI Taxonomy" id="531312"/>
    <lineage>
        <taxon>Bacteria</taxon>
        <taxon>Pseudomonadati</taxon>
        <taxon>Pseudomonadota</taxon>
        <taxon>Gammaproteobacteria</taxon>
        <taxon>Alteromonadales</taxon>
        <taxon>Idiomarinaceae</taxon>
        <taxon>Aliidiomarina</taxon>
    </lineage>
</organism>
<keyword evidence="4" id="KW-0564">Palmitate</keyword>
<evidence type="ECO:0000256" key="8">
    <source>
        <dbReference type="SAM" id="SignalP"/>
    </source>
</evidence>
<keyword evidence="3" id="KW-0472">Membrane</keyword>
<comment type="caution">
    <text evidence="9">The sequence shown here is derived from an EMBL/GenBank/DDBJ whole genome shotgun (WGS) entry which is preliminary data.</text>
</comment>
<accession>A0ABY0BQK9</accession>
<evidence type="ECO:0008006" key="11">
    <source>
        <dbReference type="Google" id="ProtNLM"/>
    </source>
</evidence>
<keyword evidence="10" id="KW-1185">Reference proteome</keyword>
<proteinExistence type="predicted"/>
<dbReference type="InterPro" id="IPR032831">
    <property type="entry name" value="LptM_cons"/>
</dbReference>
<evidence type="ECO:0000256" key="4">
    <source>
        <dbReference type="ARBA" id="ARBA00023139"/>
    </source>
</evidence>
<evidence type="ECO:0000256" key="2">
    <source>
        <dbReference type="ARBA" id="ARBA00022729"/>
    </source>
</evidence>
<dbReference type="RefSeq" id="WP_111569823.1">
    <property type="nucleotide sequence ID" value="NZ_PIPK01000009.1"/>
</dbReference>
<evidence type="ECO:0000256" key="7">
    <source>
        <dbReference type="SAM" id="MobiDB-lite"/>
    </source>
</evidence>
<dbReference type="EMBL" id="PIPK01000009">
    <property type="protein sequence ID" value="RUO22806.1"/>
    <property type="molecule type" value="Genomic_DNA"/>
</dbReference>
<evidence type="ECO:0000256" key="3">
    <source>
        <dbReference type="ARBA" id="ARBA00023136"/>
    </source>
</evidence>
<dbReference type="Proteomes" id="UP000287865">
    <property type="component" value="Unassembled WGS sequence"/>
</dbReference>
<dbReference type="Pfam" id="PF13627">
    <property type="entry name" value="LptM_cons"/>
    <property type="match status" value="1"/>
</dbReference>
<feature type="signal peptide" evidence="8">
    <location>
        <begin position="1"/>
        <end position="22"/>
    </location>
</feature>
<evidence type="ECO:0000256" key="6">
    <source>
        <dbReference type="ARBA" id="ARBA00023288"/>
    </source>
</evidence>
<evidence type="ECO:0000256" key="5">
    <source>
        <dbReference type="ARBA" id="ARBA00023237"/>
    </source>
</evidence>
<keyword evidence="5" id="KW-0998">Cell outer membrane</keyword>
<gene>
    <name evidence="9" type="ORF">CWE07_10010</name>
</gene>
<reference evidence="9 10" key="1">
    <citation type="journal article" date="2018" name="Front. Microbiol.">
        <title>Genome-Based Analysis Reveals the Taxonomy and Diversity of the Family Idiomarinaceae.</title>
        <authorList>
            <person name="Liu Y."/>
            <person name="Lai Q."/>
            <person name="Shao Z."/>
        </authorList>
    </citation>
    <scope>NUCLEOTIDE SEQUENCE [LARGE SCALE GENOMIC DNA]</scope>
    <source>
        <strain evidence="9 10">CF12-14</strain>
    </source>
</reference>
<protein>
    <recommendedName>
        <fullName evidence="11">Lipoprotein</fullName>
    </recommendedName>
</protein>
<feature type="region of interest" description="Disordered" evidence="7">
    <location>
        <begin position="26"/>
        <end position="65"/>
    </location>
</feature>
<sequence>MRKRIIPLCCSVVLLLGLTACGQKGPLYIPPERDTTSPQPEQPVDEAVDQSTQPEPIENYRNESI</sequence>
<evidence type="ECO:0000313" key="9">
    <source>
        <dbReference type="EMBL" id="RUO22806.1"/>
    </source>
</evidence>
<dbReference type="PROSITE" id="PS51257">
    <property type="entry name" value="PROKAR_LIPOPROTEIN"/>
    <property type="match status" value="1"/>
</dbReference>
<evidence type="ECO:0000256" key="1">
    <source>
        <dbReference type="ARBA" id="ARBA00004459"/>
    </source>
</evidence>
<keyword evidence="2 8" id="KW-0732">Signal</keyword>
<feature type="chain" id="PRO_5046366892" description="Lipoprotein" evidence="8">
    <location>
        <begin position="23"/>
        <end position="65"/>
    </location>
</feature>
<keyword evidence="6" id="KW-0449">Lipoprotein</keyword>